<dbReference type="EMBL" id="MN740251">
    <property type="protein sequence ID" value="QHT96075.1"/>
    <property type="molecule type" value="Genomic_DNA"/>
</dbReference>
<organism evidence="2">
    <name type="scientific">viral metagenome</name>
    <dbReference type="NCBI Taxonomy" id="1070528"/>
    <lineage>
        <taxon>unclassified sequences</taxon>
        <taxon>metagenomes</taxon>
        <taxon>organismal metagenomes</taxon>
    </lineage>
</organism>
<reference evidence="2" key="1">
    <citation type="journal article" date="2020" name="Nature">
        <title>Giant virus diversity and host interactions through global metagenomics.</title>
        <authorList>
            <person name="Schulz F."/>
            <person name="Roux S."/>
            <person name="Paez-Espino D."/>
            <person name="Jungbluth S."/>
            <person name="Walsh D.A."/>
            <person name="Denef V.J."/>
            <person name="McMahon K.D."/>
            <person name="Konstantinidis K.T."/>
            <person name="Eloe-Fadrosh E.A."/>
            <person name="Kyrpides N.C."/>
            <person name="Woyke T."/>
        </authorList>
    </citation>
    <scope>NUCLEOTIDE SEQUENCE</scope>
    <source>
        <strain evidence="2">GVMAG-M-3300024301-20</strain>
    </source>
</reference>
<accession>A0A6C0IUB7</accession>
<dbReference type="AlphaFoldDB" id="A0A6C0IUB7"/>
<evidence type="ECO:0000313" key="2">
    <source>
        <dbReference type="EMBL" id="QHT96075.1"/>
    </source>
</evidence>
<evidence type="ECO:0000256" key="1">
    <source>
        <dbReference type="SAM" id="MobiDB-lite"/>
    </source>
</evidence>
<sequence>MGLSKYTQKGGLQIDSGNAKEAFEHFIANSSIHLLSRGSFGLTFVAKLSPGATTNYKHIIWSRYDVPVDSILFKISCTFDESKGEDTEKLDLSQKGHEYHLRSVDVNEFKKEVNTQIDIFFKSITYLQPYCPGIVYANDYKNTQETYVLIDKITNNITNPIHSGVMRSIKQALMGDECSGVGFIGMEFLEGYDTIYNLVDPNNKDKQAQIISYNYHMIGLYIIMKVAVDTGYSHGDFHTGNLLINPNELGYFGKSTINGVQLGAPMMIDFGLTVKIPPQQHALIKEYYAKAQYSKIFKILCDLGRSDGFDLYSHDFYEWVCHNLDWKLHMVKAMEYLIQKREVGINNTIKVFEILHNNVSSTYPRLPISNQIKNKLFSGMIDPTPMVINDAKIQSDEDMMQIYYNNTEEDDLDIEAMLGVKHRTPLSIGGKKSKKRKHTNMKRRKSCKR</sequence>
<dbReference type="InterPro" id="IPR011009">
    <property type="entry name" value="Kinase-like_dom_sf"/>
</dbReference>
<evidence type="ECO:0008006" key="3">
    <source>
        <dbReference type="Google" id="ProtNLM"/>
    </source>
</evidence>
<dbReference type="SUPFAM" id="SSF56112">
    <property type="entry name" value="Protein kinase-like (PK-like)"/>
    <property type="match status" value="1"/>
</dbReference>
<proteinExistence type="predicted"/>
<name>A0A6C0IUB7_9ZZZZ</name>
<feature type="compositionally biased region" description="Basic residues" evidence="1">
    <location>
        <begin position="431"/>
        <end position="449"/>
    </location>
</feature>
<protein>
    <recommendedName>
        <fullName evidence="3">Protein kinase domain-containing protein</fullName>
    </recommendedName>
</protein>
<feature type="region of interest" description="Disordered" evidence="1">
    <location>
        <begin position="425"/>
        <end position="449"/>
    </location>
</feature>